<dbReference type="NCBIfam" id="NF033716">
    <property type="entry name" value="glycyl_HPDL_Sma"/>
    <property type="match status" value="1"/>
</dbReference>
<dbReference type="EMBL" id="STGJ01000007">
    <property type="protein sequence ID" value="TIC83466.1"/>
    <property type="molecule type" value="Genomic_DNA"/>
</dbReference>
<dbReference type="Proteomes" id="UP000308891">
    <property type="component" value="Unassembled WGS sequence"/>
</dbReference>
<dbReference type="OrthoDB" id="3186521at2"/>
<evidence type="ECO:0000259" key="1">
    <source>
        <dbReference type="Pfam" id="PF18524"/>
    </source>
</evidence>
<proteinExistence type="predicted"/>
<evidence type="ECO:0000313" key="2">
    <source>
        <dbReference type="EMBL" id="TIC83466.1"/>
    </source>
</evidence>
<accession>A0A4T0UXI1</accession>
<protein>
    <submittedName>
        <fullName evidence="2">4-hydroxyphenylacetate decarboxylase small subunit</fullName>
    </submittedName>
</protein>
<name>A0A4T0UXI1_9NEIS</name>
<comment type="caution">
    <text evidence="2">The sequence shown here is derived from an EMBL/GenBank/DDBJ whole genome shotgun (WGS) entry which is preliminary data.</text>
</comment>
<reference evidence="2 3" key="1">
    <citation type="submission" date="2019-04" db="EMBL/GenBank/DDBJ databases">
        <title>Crenobacter sp. nov.</title>
        <authorList>
            <person name="Shi S."/>
        </authorList>
    </citation>
    <scope>NUCLEOTIDE SEQUENCE [LARGE SCALE GENOMIC DNA]</scope>
    <source>
        <strain evidence="2 3">GY 70310</strain>
    </source>
</reference>
<evidence type="ECO:0000313" key="3">
    <source>
        <dbReference type="Proteomes" id="UP000308891"/>
    </source>
</evidence>
<feature type="domain" description="4-hydroxyphenylacetate decarboxylase small gamma subunit C-terminal" evidence="1">
    <location>
        <begin position="43"/>
        <end position="80"/>
    </location>
</feature>
<dbReference type="Pfam" id="PF18524">
    <property type="entry name" value="HPIP_like"/>
    <property type="match status" value="1"/>
</dbReference>
<dbReference type="AlphaFoldDB" id="A0A4T0UXI1"/>
<dbReference type="InterPro" id="IPR053727">
    <property type="entry name" value="HPA_decarboxylase_ss_sf"/>
</dbReference>
<dbReference type="RefSeq" id="WP_136552731.1">
    <property type="nucleotide sequence ID" value="NZ_STGJ01000007.1"/>
</dbReference>
<dbReference type="Gene3D" id="2.20.70.100">
    <property type="match status" value="1"/>
</dbReference>
<keyword evidence="3" id="KW-1185">Reference proteome</keyword>
<sequence length="86" mass="9505">MTQLTFRDTRDYVAIDVDKGIDHRTGKLVHADAEAPKGYERLAKCKFCKHYQAEDANNGCCTAASPTFAAYGDMIAITCEDFTAVH</sequence>
<organism evidence="2 3">
    <name type="scientific">Crenobacter intestini</name>
    <dbReference type="NCBI Taxonomy" id="2563443"/>
    <lineage>
        <taxon>Bacteria</taxon>
        <taxon>Pseudomonadati</taxon>
        <taxon>Pseudomonadota</taxon>
        <taxon>Betaproteobacteria</taxon>
        <taxon>Neisseriales</taxon>
        <taxon>Neisseriaceae</taxon>
        <taxon>Crenobacter</taxon>
    </lineage>
</organism>
<gene>
    <name evidence="2" type="primary">hpdC</name>
    <name evidence="2" type="ORF">E5K04_07875</name>
</gene>
<dbReference type="InterPro" id="IPR040923">
    <property type="entry name" value="HpdC_C"/>
</dbReference>